<organism evidence="1 2">
    <name type="scientific">Lipomyces orientalis</name>
    <dbReference type="NCBI Taxonomy" id="1233043"/>
    <lineage>
        <taxon>Eukaryota</taxon>
        <taxon>Fungi</taxon>
        <taxon>Dikarya</taxon>
        <taxon>Ascomycota</taxon>
        <taxon>Saccharomycotina</taxon>
        <taxon>Lipomycetes</taxon>
        <taxon>Lipomycetales</taxon>
        <taxon>Lipomycetaceae</taxon>
        <taxon>Lipomyces</taxon>
    </lineage>
</organism>
<comment type="caution">
    <text evidence="1">The sequence shown here is derived from an EMBL/GenBank/DDBJ whole genome shotgun (WGS) entry which is preliminary data.</text>
</comment>
<protein>
    <submittedName>
        <fullName evidence="1">Uncharacterized protein</fullName>
    </submittedName>
</protein>
<proteinExistence type="predicted"/>
<name>A0ACC3TLP4_9ASCO</name>
<gene>
    <name evidence="1" type="ORF">V1517DRAFT_154424</name>
</gene>
<keyword evidence="2" id="KW-1185">Reference proteome</keyword>
<evidence type="ECO:0000313" key="1">
    <source>
        <dbReference type="EMBL" id="KAK9322038.1"/>
    </source>
</evidence>
<accession>A0ACC3TLP4</accession>
<sequence>MYRCLLPYLFQRTWLIYNYSCFAVDCTMLKPIILIMSLLGFALGQFGPGYDTPNNCIGQGPGSCQFTMIMQLSGVVDPSFAAALFDHECNVIGYMSDVYVGTAIDSQLPYTVDITTIQQVPYGATFNYAGGSFGTGISGWATWTCSDGVSQGFRAAFPCPGF</sequence>
<dbReference type="EMBL" id="MU970085">
    <property type="protein sequence ID" value="KAK9322038.1"/>
    <property type="molecule type" value="Genomic_DNA"/>
</dbReference>
<evidence type="ECO:0000313" key="2">
    <source>
        <dbReference type="Proteomes" id="UP001489719"/>
    </source>
</evidence>
<reference evidence="2" key="1">
    <citation type="journal article" date="2024" name="Front. Bioeng. Biotechnol.">
        <title>Genome-scale model development and genomic sequencing of the oleaginous clade Lipomyces.</title>
        <authorList>
            <person name="Czajka J.J."/>
            <person name="Han Y."/>
            <person name="Kim J."/>
            <person name="Mondo S.J."/>
            <person name="Hofstad B.A."/>
            <person name="Robles A."/>
            <person name="Haridas S."/>
            <person name="Riley R."/>
            <person name="LaButti K."/>
            <person name="Pangilinan J."/>
            <person name="Andreopoulos W."/>
            <person name="Lipzen A."/>
            <person name="Yan J."/>
            <person name="Wang M."/>
            <person name="Ng V."/>
            <person name="Grigoriev I.V."/>
            <person name="Spatafora J.W."/>
            <person name="Magnuson J.K."/>
            <person name="Baker S.E."/>
            <person name="Pomraning K.R."/>
        </authorList>
    </citation>
    <scope>NUCLEOTIDE SEQUENCE [LARGE SCALE GENOMIC DNA]</scope>
    <source>
        <strain evidence="2">CBS 10300</strain>
    </source>
</reference>
<dbReference type="Proteomes" id="UP001489719">
    <property type="component" value="Unassembled WGS sequence"/>
</dbReference>